<sequence>MKNYRPETFGELNADEYDLLHNPGTTEAAVELLSEFALPGRTLELAIGTGRVALPLAERGCRIEGIEASPLMVEKLRQKPGGHGIPVTIGDMSEVKADGTFDFIFLIFNTLYNLTSQAAQVNCFRNAASMLAPGGAFLIEAFVPDLAQFHDHRSVMPRHVGFSSLALEAAVHDPTTQRIDYQVLRVTPDGMQLTPLPMRYAWPQETDLMAELAGMHLETRWGGWDKSEFTANSRMHISVYRKPA</sequence>
<evidence type="ECO:0000313" key="3">
    <source>
        <dbReference type="Proteomes" id="UP000024816"/>
    </source>
</evidence>
<proteinExistence type="predicted"/>
<name>A0A059FKT6_9PROT</name>
<dbReference type="CDD" id="cd02440">
    <property type="entry name" value="AdoMet_MTases"/>
    <property type="match status" value="1"/>
</dbReference>
<gene>
    <name evidence="2" type="ORF">HJA_01345</name>
</gene>
<dbReference type="PATRIC" id="fig|1280952.3.peg.273"/>
<comment type="caution">
    <text evidence="2">The sequence shown here is derived from an EMBL/GenBank/DDBJ whole genome shotgun (WGS) entry which is preliminary data.</text>
</comment>
<reference evidence="2 3" key="1">
    <citation type="journal article" date="2014" name="Antonie Van Leeuwenhoek">
        <title>Hyphomonas beringensis sp. nov. and Hyphomonas chukchiensis sp. nov., isolated from surface seawater of the Bering Sea and Chukchi Sea.</title>
        <authorList>
            <person name="Li C."/>
            <person name="Lai Q."/>
            <person name="Li G."/>
            <person name="Dong C."/>
            <person name="Wang J."/>
            <person name="Liao Y."/>
            <person name="Shao Z."/>
        </authorList>
    </citation>
    <scope>NUCLEOTIDE SEQUENCE [LARGE SCALE GENOMIC DNA]</scope>
    <source>
        <strain evidence="2 3">VP2</strain>
    </source>
</reference>
<dbReference type="EMBL" id="ARYJ01000001">
    <property type="protein sequence ID" value="KCZ91141.1"/>
    <property type="molecule type" value="Genomic_DNA"/>
</dbReference>
<dbReference type="AlphaFoldDB" id="A0A059FKT6"/>
<dbReference type="Pfam" id="PF13649">
    <property type="entry name" value="Methyltransf_25"/>
    <property type="match status" value="1"/>
</dbReference>
<dbReference type="Gene3D" id="2.20.25.570">
    <property type="match status" value="1"/>
</dbReference>
<dbReference type="SUPFAM" id="SSF53335">
    <property type="entry name" value="S-adenosyl-L-methionine-dependent methyltransferases"/>
    <property type="match status" value="1"/>
</dbReference>
<dbReference type="InterPro" id="IPR029063">
    <property type="entry name" value="SAM-dependent_MTases_sf"/>
</dbReference>
<dbReference type="Proteomes" id="UP000024816">
    <property type="component" value="Unassembled WGS sequence"/>
</dbReference>
<dbReference type="RefSeq" id="WP_035577246.1">
    <property type="nucleotide sequence ID" value="NZ_ARYJ01000001.1"/>
</dbReference>
<dbReference type="Gene3D" id="3.40.50.150">
    <property type="entry name" value="Vaccinia Virus protein VP39"/>
    <property type="match status" value="1"/>
</dbReference>
<dbReference type="InterPro" id="IPR041698">
    <property type="entry name" value="Methyltransf_25"/>
</dbReference>
<dbReference type="OrthoDB" id="9804312at2"/>
<protein>
    <recommendedName>
        <fullName evidence="1">Methyltransferase domain-containing protein</fullName>
    </recommendedName>
</protein>
<feature type="domain" description="Methyltransferase" evidence="1">
    <location>
        <begin position="43"/>
        <end position="135"/>
    </location>
</feature>
<organism evidence="2 3">
    <name type="scientific">Hyphomonas jannaschiana VP2</name>
    <dbReference type="NCBI Taxonomy" id="1280952"/>
    <lineage>
        <taxon>Bacteria</taxon>
        <taxon>Pseudomonadati</taxon>
        <taxon>Pseudomonadota</taxon>
        <taxon>Alphaproteobacteria</taxon>
        <taxon>Hyphomonadales</taxon>
        <taxon>Hyphomonadaceae</taxon>
        <taxon>Hyphomonas</taxon>
    </lineage>
</organism>
<accession>A0A059FKT6</accession>
<evidence type="ECO:0000259" key="1">
    <source>
        <dbReference type="Pfam" id="PF13649"/>
    </source>
</evidence>
<dbReference type="STRING" id="1280952.HJA_01345"/>
<keyword evidence="3" id="KW-1185">Reference proteome</keyword>
<evidence type="ECO:0000313" key="2">
    <source>
        <dbReference type="EMBL" id="KCZ91141.1"/>
    </source>
</evidence>
<dbReference type="eggNOG" id="COG0030">
    <property type="taxonomic scope" value="Bacteria"/>
</dbReference>